<organism evidence="11 12">
    <name type="scientific">Hypsibius exemplaris</name>
    <name type="common">Freshwater tardigrade</name>
    <dbReference type="NCBI Taxonomy" id="2072580"/>
    <lineage>
        <taxon>Eukaryota</taxon>
        <taxon>Metazoa</taxon>
        <taxon>Ecdysozoa</taxon>
        <taxon>Tardigrada</taxon>
        <taxon>Eutardigrada</taxon>
        <taxon>Parachela</taxon>
        <taxon>Hypsibioidea</taxon>
        <taxon>Hypsibiidae</taxon>
        <taxon>Hypsibius</taxon>
    </lineage>
</organism>
<feature type="compositionally biased region" description="Polar residues" evidence="9">
    <location>
        <begin position="329"/>
        <end position="343"/>
    </location>
</feature>
<evidence type="ECO:0000256" key="4">
    <source>
        <dbReference type="ARBA" id="ARBA00022553"/>
    </source>
</evidence>
<evidence type="ECO:0000256" key="6">
    <source>
        <dbReference type="ARBA" id="ARBA00023121"/>
    </source>
</evidence>
<comment type="similarity">
    <text evidence="2">Belongs to the OSBP family.</text>
</comment>
<dbReference type="GO" id="GO:0006869">
    <property type="term" value="P:lipid transport"/>
    <property type="evidence" value="ECO:0007669"/>
    <property type="project" value="UniProtKB-KW"/>
</dbReference>
<keyword evidence="12" id="KW-1185">Reference proteome</keyword>
<evidence type="ECO:0000256" key="5">
    <source>
        <dbReference type="ARBA" id="ARBA00023055"/>
    </source>
</evidence>
<dbReference type="SUPFAM" id="SSF144000">
    <property type="entry name" value="Oxysterol-binding protein-like"/>
    <property type="match status" value="1"/>
</dbReference>
<comment type="subcellular location">
    <subcellularLocation>
        <location evidence="1">Membrane</location>
        <topology evidence="1">Peripheral membrane protein</topology>
    </subcellularLocation>
</comment>
<keyword evidence="7" id="KW-0472">Membrane</keyword>
<protein>
    <submittedName>
        <fullName evidence="11">Oxysterol-binding protein 1</fullName>
    </submittedName>
</protein>
<accession>A0A1W0XCW6</accession>
<keyword evidence="3" id="KW-0813">Transport</keyword>
<evidence type="ECO:0000259" key="10">
    <source>
        <dbReference type="PROSITE" id="PS50003"/>
    </source>
</evidence>
<feature type="region of interest" description="Disordered" evidence="9">
    <location>
        <begin position="314"/>
        <end position="362"/>
    </location>
</feature>
<dbReference type="Gene3D" id="2.40.160.120">
    <property type="match status" value="1"/>
</dbReference>
<feature type="domain" description="PH" evidence="10">
    <location>
        <begin position="26"/>
        <end position="119"/>
    </location>
</feature>
<dbReference type="Gene3D" id="2.30.29.30">
    <property type="entry name" value="Pleckstrin-homology domain (PH domain)/Phosphotyrosine-binding domain (PTB)"/>
    <property type="match status" value="1"/>
</dbReference>
<keyword evidence="4" id="KW-0597">Phosphoprotein</keyword>
<feature type="region of interest" description="Disordered" evidence="9">
    <location>
        <begin position="120"/>
        <end position="143"/>
    </location>
</feature>
<dbReference type="InterPro" id="IPR011993">
    <property type="entry name" value="PH-like_dom_sf"/>
</dbReference>
<name>A0A1W0XCW6_HYPEX</name>
<evidence type="ECO:0000256" key="8">
    <source>
        <dbReference type="SAM" id="Coils"/>
    </source>
</evidence>
<sequence>MAEKVSKQNSIASSGVVGHEESSRGDPDMKGYLFKWTNYLKGYQKRYFVLSKSILMYFRSPSDVPDHPRGSIRLKGTTITTEETLTFAVHKAGDQTFHLKASSEVERQRWVTAMELAKTRAAKGEESSGNEAEEDDDDQEDVNRNDLQTVIRNLNLKIDELTACHEQISKQGRALQTLIVELEGLNIPADASSKSKAVVERATLFRLTSSALLNASKEFVVMAQVEGKKWQKMLGHEHDQRLRLAEMVEQLAKQHSNLEEAAKAETAMVYSSMKLQQPGGPGKHVPTGLPSDEDEFFDAQDRFPEEFVVSVSIPSPEGAPVKTHKRTESNMSLNNENVLTSNEADSDEDGDDGPNKALRQERQISVITRKHTASTGSTKRGTLQGINEAEFRNVPATFTTDRKSRGRPRRLQIPARPNASLSLWSIMKNCIGRDLSKIPMPVNFSEPLSMLQRLTEDFEYSDILDRAAAIEDNFEQMSYVAAFTVSSYATTAVRTNKPFNPMLGETYECDRREDFGWRAVAEQVSHHPPMVAQHVDSKDWVCWQEFTASTKFRGKYLQVIPLGICHLVFRKSENHYTWRKVTTTVNNIIVGKLWIDQSGDMEIKNHRTGDICMLKYSSYSYFSRDTPRKVTGAVTDASGSVKWIVNGTWDDQITVAKVVGEQNKAKEVIEAESPITLWKRNQLLPNSDKMYNLGKYAIELNEPEEGVAPTDSRNRPDQRLMEQGNWDEANKVKQRLEDKQRTQRKHKELGNDAVPLVEDARVQKPYVEPLWFEKRKDPLTGSPIWASNGKYWDAKAKQDWSACPDIF</sequence>
<dbReference type="PANTHER" id="PTHR10972">
    <property type="entry name" value="OXYSTEROL-BINDING PROTEIN-RELATED"/>
    <property type="match status" value="1"/>
</dbReference>
<dbReference type="InterPro" id="IPR037239">
    <property type="entry name" value="OSBP_sf"/>
</dbReference>
<dbReference type="PANTHER" id="PTHR10972:SF205">
    <property type="entry name" value="OXYSTEROL-BINDING PROTEIN 1"/>
    <property type="match status" value="1"/>
</dbReference>
<feature type="region of interest" description="Disordered" evidence="9">
    <location>
        <begin position="1"/>
        <end position="26"/>
    </location>
</feature>
<keyword evidence="5" id="KW-0445">Lipid transport</keyword>
<dbReference type="GO" id="GO:0005886">
    <property type="term" value="C:plasma membrane"/>
    <property type="evidence" value="ECO:0007669"/>
    <property type="project" value="TreeGrafter"/>
</dbReference>
<dbReference type="GO" id="GO:0097038">
    <property type="term" value="C:perinuclear endoplasmic reticulum"/>
    <property type="evidence" value="ECO:0007669"/>
    <property type="project" value="TreeGrafter"/>
</dbReference>
<dbReference type="FunFam" id="2.40.160.120:FF:000003">
    <property type="entry name" value="Oxysterol-binding protein"/>
    <property type="match status" value="1"/>
</dbReference>
<evidence type="ECO:0000256" key="9">
    <source>
        <dbReference type="SAM" id="MobiDB-lite"/>
    </source>
</evidence>
<reference evidence="12" key="1">
    <citation type="submission" date="2017-01" db="EMBL/GenBank/DDBJ databases">
        <title>Comparative genomics of anhydrobiosis in the tardigrade Hypsibius dujardini.</title>
        <authorList>
            <person name="Yoshida Y."/>
            <person name="Koutsovoulos G."/>
            <person name="Laetsch D."/>
            <person name="Stevens L."/>
            <person name="Kumar S."/>
            <person name="Horikawa D."/>
            <person name="Ishino K."/>
            <person name="Komine S."/>
            <person name="Tomita M."/>
            <person name="Blaxter M."/>
            <person name="Arakawa K."/>
        </authorList>
    </citation>
    <scope>NUCLEOTIDE SEQUENCE [LARGE SCALE GENOMIC DNA]</scope>
    <source>
        <strain evidence="12">Z151</strain>
    </source>
</reference>
<feature type="coiled-coil region" evidence="8">
    <location>
        <begin position="241"/>
        <end position="268"/>
    </location>
</feature>
<dbReference type="InterPro" id="IPR001849">
    <property type="entry name" value="PH_domain"/>
</dbReference>
<dbReference type="AlphaFoldDB" id="A0A1W0XCW6"/>
<dbReference type="GO" id="GO:0032934">
    <property type="term" value="F:sterol binding"/>
    <property type="evidence" value="ECO:0007669"/>
    <property type="project" value="TreeGrafter"/>
</dbReference>
<dbReference type="OrthoDB" id="1854502at2759"/>
<dbReference type="SMART" id="SM00233">
    <property type="entry name" value="PH"/>
    <property type="match status" value="1"/>
</dbReference>
<dbReference type="SUPFAM" id="SSF50729">
    <property type="entry name" value="PH domain-like"/>
    <property type="match status" value="1"/>
</dbReference>
<evidence type="ECO:0000256" key="3">
    <source>
        <dbReference type="ARBA" id="ARBA00022448"/>
    </source>
</evidence>
<evidence type="ECO:0000256" key="2">
    <source>
        <dbReference type="ARBA" id="ARBA00008842"/>
    </source>
</evidence>
<comment type="caution">
    <text evidence="11">The sequence shown here is derived from an EMBL/GenBank/DDBJ whole genome shotgun (WGS) entry which is preliminary data.</text>
</comment>
<keyword evidence="6" id="KW-0446">Lipid-binding</keyword>
<dbReference type="Proteomes" id="UP000192578">
    <property type="component" value="Unassembled WGS sequence"/>
</dbReference>
<dbReference type="Pfam" id="PF00169">
    <property type="entry name" value="PH"/>
    <property type="match status" value="1"/>
</dbReference>
<dbReference type="InterPro" id="IPR000648">
    <property type="entry name" value="Oxysterol-bd"/>
</dbReference>
<gene>
    <name evidence="11" type="ORF">BV898_01000</name>
</gene>
<keyword evidence="8" id="KW-0175">Coiled coil</keyword>
<proteinExistence type="inferred from homology"/>
<evidence type="ECO:0000313" key="11">
    <source>
        <dbReference type="EMBL" id="OQV25317.1"/>
    </source>
</evidence>
<feature type="region of interest" description="Disordered" evidence="9">
    <location>
        <begin position="704"/>
        <end position="730"/>
    </location>
</feature>
<feature type="compositionally biased region" description="Acidic residues" evidence="9">
    <location>
        <begin position="131"/>
        <end position="140"/>
    </location>
</feature>
<dbReference type="Pfam" id="PF01237">
    <property type="entry name" value="Oxysterol_BP"/>
    <property type="match status" value="1"/>
</dbReference>
<evidence type="ECO:0000256" key="1">
    <source>
        <dbReference type="ARBA" id="ARBA00004170"/>
    </source>
</evidence>
<dbReference type="PROSITE" id="PS50003">
    <property type="entry name" value="PH_DOMAIN"/>
    <property type="match status" value="1"/>
</dbReference>
<evidence type="ECO:0000256" key="7">
    <source>
        <dbReference type="ARBA" id="ARBA00023136"/>
    </source>
</evidence>
<evidence type="ECO:0000313" key="12">
    <source>
        <dbReference type="Proteomes" id="UP000192578"/>
    </source>
</evidence>
<dbReference type="EMBL" id="MTYJ01000003">
    <property type="protein sequence ID" value="OQV25317.1"/>
    <property type="molecule type" value="Genomic_DNA"/>
</dbReference>
<dbReference type="GO" id="GO:0005829">
    <property type="term" value="C:cytosol"/>
    <property type="evidence" value="ECO:0007669"/>
    <property type="project" value="TreeGrafter"/>
</dbReference>